<evidence type="ECO:0000256" key="2">
    <source>
        <dbReference type="SAM" id="SignalP"/>
    </source>
</evidence>
<feature type="chain" id="PRO_5009584208" evidence="2">
    <location>
        <begin position="25"/>
        <end position="151"/>
    </location>
</feature>
<reference evidence="3 4" key="1">
    <citation type="journal article" date="2016" name="Nat. Commun.">
        <title>Thousands of microbial genomes shed light on interconnected biogeochemical processes in an aquifer system.</title>
        <authorList>
            <person name="Anantharaman K."/>
            <person name="Brown C.T."/>
            <person name="Hug L.A."/>
            <person name="Sharon I."/>
            <person name="Castelle C.J."/>
            <person name="Probst A.J."/>
            <person name="Thomas B.C."/>
            <person name="Singh A."/>
            <person name="Wilkins M.J."/>
            <person name="Karaoz U."/>
            <person name="Brodie E.L."/>
            <person name="Williams K.H."/>
            <person name="Hubbard S.S."/>
            <person name="Banfield J.F."/>
        </authorList>
    </citation>
    <scope>NUCLEOTIDE SEQUENCE [LARGE SCALE GENOMIC DNA]</scope>
</reference>
<dbReference type="InterPro" id="IPR043993">
    <property type="entry name" value="T4SS_pilin"/>
</dbReference>
<name>A0A1G2R6W9_9BACT</name>
<dbReference type="STRING" id="1802451.A3C82_01470"/>
<evidence type="ECO:0000313" key="4">
    <source>
        <dbReference type="Proteomes" id="UP000176901"/>
    </source>
</evidence>
<keyword evidence="2" id="KW-0732">Signal</keyword>
<gene>
    <name evidence="3" type="ORF">A3C82_01470</name>
</gene>
<sequence length="151" mass="16245">MKNLLFLSLFLTIISSGSFSMVFAAAPQGVALTCDDYCKSYGLPKPSDPKGPDNEPQFLKDPPPNRTCICNPLTTSKFTDVVDRILNIIFFVAIAVAPVMIIVAGFKFLTGGGDPKNVTAARQMLIWTAVGFGIILLSKGIVFILRGVIGF</sequence>
<dbReference type="Pfam" id="PF18895">
    <property type="entry name" value="T4SS_pilin"/>
    <property type="match status" value="1"/>
</dbReference>
<accession>A0A1G2R6W9</accession>
<dbReference type="Proteomes" id="UP000176901">
    <property type="component" value="Unassembled WGS sequence"/>
</dbReference>
<keyword evidence="1" id="KW-1133">Transmembrane helix</keyword>
<proteinExistence type="predicted"/>
<evidence type="ECO:0000313" key="3">
    <source>
        <dbReference type="EMBL" id="OHA67831.1"/>
    </source>
</evidence>
<dbReference type="EMBL" id="MHTW01000004">
    <property type="protein sequence ID" value="OHA67831.1"/>
    <property type="molecule type" value="Genomic_DNA"/>
</dbReference>
<keyword evidence="1" id="KW-0472">Membrane</keyword>
<evidence type="ECO:0000256" key="1">
    <source>
        <dbReference type="SAM" id="Phobius"/>
    </source>
</evidence>
<feature type="transmembrane region" description="Helical" evidence="1">
    <location>
        <begin position="125"/>
        <end position="149"/>
    </location>
</feature>
<organism evidence="3 4">
    <name type="scientific">Candidatus Wildermuthbacteria bacterium RIFCSPHIGHO2_02_FULL_47_12</name>
    <dbReference type="NCBI Taxonomy" id="1802451"/>
    <lineage>
        <taxon>Bacteria</taxon>
        <taxon>Candidatus Wildermuthiibacteriota</taxon>
    </lineage>
</organism>
<keyword evidence="1" id="KW-0812">Transmembrane</keyword>
<dbReference type="AlphaFoldDB" id="A0A1G2R6W9"/>
<feature type="signal peptide" evidence="2">
    <location>
        <begin position="1"/>
        <end position="24"/>
    </location>
</feature>
<comment type="caution">
    <text evidence="3">The sequence shown here is derived from an EMBL/GenBank/DDBJ whole genome shotgun (WGS) entry which is preliminary data.</text>
</comment>
<feature type="transmembrane region" description="Helical" evidence="1">
    <location>
        <begin position="85"/>
        <end position="104"/>
    </location>
</feature>
<protein>
    <submittedName>
        <fullName evidence="3">Uncharacterized protein</fullName>
    </submittedName>
</protein>